<feature type="transmembrane region" description="Helical" evidence="6">
    <location>
        <begin position="465"/>
        <end position="485"/>
    </location>
</feature>
<feature type="transmembrane region" description="Helical" evidence="6">
    <location>
        <begin position="78"/>
        <end position="100"/>
    </location>
</feature>
<feature type="transmembrane region" description="Helical" evidence="6">
    <location>
        <begin position="217"/>
        <end position="242"/>
    </location>
</feature>
<dbReference type="Gene3D" id="1.20.1250.20">
    <property type="entry name" value="MFS general substrate transporter like domains"/>
    <property type="match status" value="1"/>
</dbReference>
<dbReference type="SUPFAM" id="SSF103473">
    <property type="entry name" value="MFS general substrate transporter"/>
    <property type="match status" value="1"/>
</dbReference>
<keyword evidence="3 6" id="KW-0812">Transmembrane</keyword>
<keyword evidence="4 6" id="KW-1133">Transmembrane helix</keyword>
<dbReference type="GO" id="GO:0022857">
    <property type="term" value="F:transmembrane transporter activity"/>
    <property type="evidence" value="ECO:0007669"/>
    <property type="project" value="InterPro"/>
</dbReference>
<dbReference type="InterPro" id="IPR051068">
    <property type="entry name" value="MFS_Domain-Containing_Protein"/>
</dbReference>
<protein>
    <submittedName>
        <fullName evidence="8">Major facilitator superfamily (MFS) profile domain-containing protein</fullName>
    </submittedName>
</protein>
<name>A0A914Z7R8_9BILA</name>
<evidence type="ECO:0000256" key="1">
    <source>
        <dbReference type="ARBA" id="ARBA00004127"/>
    </source>
</evidence>
<keyword evidence="7" id="KW-1185">Reference proteome</keyword>
<evidence type="ECO:0000256" key="6">
    <source>
        <dbReference type="SAM" id="Phobius"/>
    </source>
</evidence>
<proteinExistence type="predicted"/>
<dbReference type="InterPro" id="IPR036259">
    <property type="entry name" value="MFS_trans_sf"/>
</dbReference>
<feature type="transmembrane region" description="Helical" evidence="6">
    <location>
        <begin position="172"/>
        <end position="197"/>
    </location>
</feature>
<comment type="subcellular location">
    <subcellularLocation>
        <location evidence="1">Endomembrane system</location>
        <topology evidence="1">Multi-pass membrane protein</topology>
    </subcellularLocation>
</comment>
<dbReference type="PANTHER" id="PTHR23510:SF3">
    <property type="entry name" value="MAJOR FACILITATOR SUPERFAMILY DOMAIN-CONTAINING PROTEIN 8"/>
    <property type="match status" value="1"/>
</dbReference>
<keyword evidence="5 6" id="KW-0472">Membrane</keyword>
<dbReference type="Proteomes" id="UP000887577">
    <property type="component" value="Unplaced"/>
</dbReference>
<dbReference type="CDD" id="cd17326">
    <property type="entry name" value="MFS_MFSD8"/>
    <property type="match status" value="1"/>
</dbReference>
<dbReference type="Pfam" id="PF07690">
    <property type="entry name" value="MFS_1"/>
    <property type="match status" value="1"/>
</dbReference>
<dbReference type="WBParaSite" id="PSU_v2.g6294.t1">
    <property type="protein sequence ID" value="PSU_v2.g6294.t1"/>
    <property type="gene ID" value="PSU_v2.g6294"/>
</dbReference>
<feature type="transmembrane region" description="Helical" evidence="6">
    <location>
        <begin position="336"/>
        <end position="358"/>
    </location>
</feature>
<feature type="transmembrane region" description="Helical" evidence="6">
    <location>
        <begin position="42"/>
        <end position="66"/>
    </location>
</feature>
<dbReference type="InterPro" id="IPR011701">
    <property type="entry name" value="MFS"/>
</dbReference>
<evidence type="ECO:0000256" key="5">
    <source>
        <dbReference type="ARBA" id="ARBA00023136"/>
    </source>
</evidence>
<evidence type="ECO:0000313" key="7">
    <source>
        <dbReference type="Proteomes" id="UP000887577"/>
    </source>
</evidence>
<reference evidence="8" key="1">
    <citation type="submission" date="2022-11" db="UniProtKB">
        <authorList>
            <consortium name="WormBaseParasite"/>
        </authorList>
    </citation>
    <scope>IDENTIFICATION</scope>
</reference>
<keyword evidence="2" id="KW-0813">Transport</keyword>
<sequence length="514" mass="57341">MSEFNKVEYKSIPLSEVKTDECLKEEEEKPETSQAKTDWISIYIAGTLTYVGAVQFSLYIASIWPYLKTIDATADETFLGLIVSGYSIGQMIACPIVGFWSNKIRKISPPLYMGLFLMFFGNVIYFFTALFPYDRKFCILLARIVIGAGSANITLLRSYAATASTGSDRSKAIAFVTGGMAMGTITGPALQLIFVPLGPKGFHLYGDLNFSIYTAPAAAACIIDIIGALLVHFFFVENMIGVSFTPKNKKEATTPTLPPYDKVAVAICYFTRFCQLLVITNFEAIGTPLAMTMFAWNAPQVVRYGAIANFCASVLAFGIYTVYIKFNLGRIISSRKITMISLFGLLILFLTTYSYSWLPGHLEVYNENDTISLNDETQLVGCNSDKFTWCNIVKPVNVYLYYLSYIFFTGSCFSNINISLNTLFSKIIGPRPQAAQQGWLQNSGGIARAIGPIVISKMYTLYGPVWSWNLVIIVIVITLCFWVVFRKRMVAISLPKEFAHFQDLNDPDFKKPKQ</sequence>
<evidence type="ECO:0000256" key="3">
    <source>
        <dbReference type="ARBA" id="ARBA00022692"/>
    </source>
</evidence>
<feature type="transmembrane region" description="Helical" evidence="6">
    <location>
        <begin position="112"/>
        <end position="133"/>
    </location>
</feature>
<dbReference type="PANTHER" id="PTHR23510">
    <property type="entry name" value="INNER MEMBRANE TRANSPORT PROTEIN YAJR"/>
    <property type="match status" value="1"/>
</dbReference>
<feature type="transmembrane region" description="Helical" evidence="6">
    <location>
        <begin position="139"/>
        <end position="160"/>
    </location>
</feature>
<evidence type="ECO:0000313" key="8">
    <source>
        <dbReference type="WBParaSite" id="PSU_v2.g6294.t1"/>
    </source>
</evidence>
<accession>A0A914Z7R8</accession>
<dbReference type="AlphaFoldDB" id="A0A914Z7R8"/>
<feature type="transmembrane region" description="Helical" evidence="6">
    <location>
        <begin position="302"/>
        <end position="324"/>
    </location>
</feature>
<evidence type="ECO:0000256" key="4">
    <source>
        <dbReference type="ARBA" id="ARBA00022989"/>
    </source>
</evidence>
<organism evidence="7 8">
    <name type="scientific">Panagrolaimus superbus</name>
    <dbReference type="NCBI Taxonomy" id="310955"/>
    <lineage>
        <taxon>Eukaryota</taxon>
        <taxon>Metazoa</taxon>
        <taxon>Ecdysozoa</taxon>
        <taxon>Nematoda</taxon>
        <taxon>Chromadorea</taxon>
        <taxon>Rhabditida</taxon>
        <taxon>Tylenchina</taxon>
        <taxon>Panagrolaimomorpha</taxon>
        <taxon>Panagrolaimoidea</taxon>
        <taxon>Panagrolaimidae</taxon>
        <taxon>Panagrolaimus</taxon>
    </lineage>
</organism>
<feature type="transmembrane region" description="Helical" evidence="6">
    <location>
        <begin position="399"/>
        <end position="418"/>
    </location>
</feature>
<dbReference type="GO" id="GO:0012505">
    <property type="term" value="C:endomembrane system"/>
    <property type="evidence" value="ECO:0007669"/>
    <property type="project" value="UniProtKB-SubCell"/>
</dbReference>
<dbReference type="GO" id="GO:0005765">
    <property type="term" value="C:lysosomal membrane"/>
    <property type="evidence" value="ECO:0007669"/>
    <property type="project" value="TreeGrafter"/>
</dbReference>
<evidence type="ECO:0000256" key="2">
    <source>
        <dbReference type="ARBA" id="ARBA00022448"/>
    </source>
</evidence>